<name>A0A166FN06_9AGAM</name>
<keyword evidence="3" id="KW-1185">Reference proteome</keyword>
<dbReference type="AlphaFoldDB" id="A0A166FN06"/>
<dbReference type="STRING" id="436010.A0A166FN06"/>
<sequence>MQKCRELSKLPKARIAKSLNFHRTKPGTINGLLGYPLAFDPNKTSVLVDASHPAAKLPRSAYGKTFPRFQHPSINIRAFPKALIMTPATPWPDPPFPPAVTRKWSEQLEGLLAIPSEATGTVGYSDTEVRNVQVESLDMAMVCIVGIKATHKSAVIRKKMITRLKTAVSLLATRGAQVRGASSRLTFEQDKHSPEQWVSPDWLYTFQPTLSIYRMPYPELITLLRNALRMINTKTRALEAKWVAEATGQAYRSENPRLTMSPKVAYPKRISDKPGQERRKLFVMTDSSADTKAFPRRAELTASQPAKEHPPHIFALQSKLAENAPARPFSKPEVPVDSLTLNSPLERIHAASTSPSRRISLTRPAFGLRAKQSADLQSAPATKSAVTSNPPLAANTNTYVPKLFFADTPAEAISPSSKPIPQLFFAASTPTPPPAVVDPDTSPLSPKLTLTNGSNAKKRLFRAPEFVVLPKKTHHR</sequence>
<evidence type="ECO:0000313" key="3">
    <source>
        <dbReference type="Proteomes" id="UP000076532"/>
    </source>
</evidence>
<feature type="region of interest" description="Disordered" evidence="1">
    <location>
        <begin position="371"/>
        <end position="392"/>
    </location>
</feature>
<evidence type="ECO:0000256" key="1">
    <source>
        <dbReference type="SAM" id="MobiDB-lite"/>
    </source>
</evidence>
<feature type="compositionally biased region" description="Polar residues" evidence="1">
    <location>
        <begin position="374"/>
        <end position="392"/>
    </location>
</feature>
<reference evidence="2 3" key="1">
    <citation type="journal article" date="2016" name="Mol. Biol. Evol.">
        <title>Comparative Genomics of Early-Diverging Mushroom-Forming Fungi Provides Insights into the Origins of Lignocellulose Decay Capabilities.</title>
        <authorList>
            <person name="Nagy L.G."/>
            <person name="Riley R."/>
            <person name="Tritt A."/>
            <person name="Adam C."/>
            <person name="Daum C."/>
            <person name="Floudas D."/>
            <person name="Sun H."/>
            <person name="Yadav J.S."/>
            <person name="Pangilinan J."/>
            <person name="Larsson K.H."/>
            <person name="Matsuura K."/>
            <person name="Barry K."/>
            <person name="Labutti K."/>
            <person name="Kuo R."/>
            <person name="Ohm R.A."/>
            <person name="Bhattacharya S.S."/>
            <person name="Shirouzu T."/>
            <person name="Yoshinaga Y."/>
            <person name="Martin F.M."/>
            <person name="Grigoriev I.V."/>
            <person name="Hibbett D.S."/>
        </authorList>
    </citation>
    <scope>NUCLEOTIDE SEQUENCE [LARGE SCALE GENOMIC DNA]</scope>
    <source>
        <strain evidence="2 3">CBS 109695</strain>
    </source>
</reference>
<organism evidence="2 3">
    <name type="scientific">Athelia psychrophila</name>
    <dbReference type="NCBI Taxonomy" id="1759441"/>
    <lineage>
        <taxon>Eukaryota</taxon>
        <taxon>Fungi</taxon>
        <taxon>Dikarya</taxon>
        <taxon>Basidiomycota</taxon>
        <taxon>Agaricomycotina</taxon>
        <taxon>Agaricomycetes</taxon>
        <taxon>Agaricomycetidae</taxon>
        <taxon>Atheliales</taxon>
        <taxon>Atheliaceae</taxon>
        <taxon>Athelia</taxon>
    </lineage>
</organism>
<protein>
    <submittedName>
        <fullName evidence="2">Uncharacterized protein</fullName>
    </submittedName>
</protein>
<gene>
    <name evidence="2" type="ORF">FIBSPDRAFT_793610</name>
</gene>
<dbReference type="EMBL" id="KV417587">
    <property type="protein sequence ID" value="KZP16986.1"/>
    <property type="molecule type" value="Genomic_DNA"/>
</dbReference>
<proteinExistence type="predicted"/>
<evidence type="ECO:0000313" key="2">
    <source>
        <dbReference type="EMBL" id="KZP16986.1"/>
    </source>
</evidence>
<feature type="region of interest" description="Disordered" evidence="1">
    <location>
        <begin position="432"/>
        <end position="451"/>
    </location>
</feature>
<accession>A0A166FN06</accession>
<dbReference type="OrthoDB" id="3265918at2759"/>
<dbReference type="Proteomes" id="UP000076532">
    <property type="component" value="Unassembled WGS sequence"/>
</dbReference>